<comment type="caution">
    <text evidence="3">The sequence shown here is derived from an EMBL/GenBank/DDBJ whole genome shotgun (WGS) entry which is preliminary data.</text>
</comment>
<dbReference type="AlphaFoldDB" id="A0A9X2F9U3"/>
<dbReference type="Pfam" id="PF07963">
    <property type="entry name" value="N_methyl"/>
    <property type="match status" value="1"/>
</dbReference>
<dbReference type="EMBL" id="JAMXLR010000003">
    <property type="protein sequence ID" value="MCO6042394.1"/>
    <property type="molecule type" value="Genomic_DNA"/>
</dbReference>
<evidence type="ECO:0000259" key="2">
    <source>
        <dbReference type="Pfam" id="PF07596"/>
    </source>
</evidence>
<dbReference type="PANTHER" id="PTHR30093">
    <property type="entry name" value="GENERAL SECRETION PATHWAY PROTEIN G"/>
    <property type="match status" value="1"/>
</dbReference>
<proteinExistence type="predicted"/>
<reference evidence="3" key="1">
    <citation type="submission" date="2022-06" db="EMBL/GenBank/DDBJ databases">
        <title>Aeoliella straminimaris, a novel planctomycete from sediments.</title>
        <authorList>
            <person name="Vitorino I.R."/>
            <person name="Lage O.M."/>
        </authorList>
    </citation>
    <scope>NUCLEOTIDE SEQUENCE</scope>
    <source>
        <strain evidence="3">ICT_H6.2</strain>
    </source>
</reference>
<evidence type="ECO:0000256" key="1">
    <source>
        <dbReference type="SAM" id="Phobius"/>
    </source>
</evidence>
<protein>
    <submittedName>
        <fullName evidence="3">DUF1559 domain-containing protein</fullName>
    </submittedName>
</protein>
<keyword evidence="1" id="KW-0472">Membrane</keyword>
<dbReference type="Proteomes" id="UP001155241">
    <property type="component" value="Unassembled WGS sequence"/>
</dbReference>
<name>A0A9X2F9U3_9BACT</name>
<keyword evidence="1" id="KW-0812">Transmembrane</keyword>
<dbReference type="Pfam" id="PF07596">
    <property type="entry name" value="SBP_bac_10"/>
    <property type="match status" value="1"/>
</dbReference>
<dbReference type="InterPro" id="IPR045584">
    <property type="entry name" value="Pilin-like"/>
</dbReference>
<dbReference type="InterPro" id="IPR011453">
    <property type="entry name" value="DUF1559"/>
</dbReference>
<keyword evidence="1" id="KW-1133">Transmembrane helix</keyword>
<dbReference type="PANTHER" id="PTHR30093:SF2">
    <property type="entry name" value="TYPE II SECRETION SYSTEM PROTEIN H"/>
    <property type="match status" value="1"/>
</dbReference>
<dbReference type="SUPFAM" id="SSF54523">
    <property type="entry name" value="Pili subunits"/>
    <property type="match status" value="1"/>
</dbReference>
<gene>
    <name evidence="3" type="ORF">NG895_00600</name>
</gene>
<keyword evidence="4" id="KW-1185">Reference proteome</keyword>
<feature type="transmembrane region" description="Helical" evidence="1">
    <location>
        <begin position="20"/>
        <end position="38"/>
    </location>
</feature>
<sequence length="372" mass="40614">MTNQDNGSTGRKAAFTLVELLVVIAIIGILVALLLPAVQAAREAARRTQCSNNLKQIGLAALNYESTRGVLPPGTYLGEGSAWSAFILPHLEQGSLFSHLTIGEDESGNYQWAYNNGEYASVGDLPNEYRNIALVETVLPVFRCPSMDLPEHMYDRSAVNWLVMRRVPGSYLGVSSGLIQSQYPTFWIRHKKHPKENPLYEGADGVMVGVHHKQDRKGGSIALRRITDGTSNTVMVGEAVSDTETIETDGRQSEAVEGNRKDHWYGGSDDIDTKIGNSEEDFSDPSEFLGSTGVGINLQRSSAENRGICTSGATPQCQALQLSFGSEHSGIVQMLFVDGHLEQVEENIDPQVWSDMGNRDSRVLTTGGADRR</sequence>
<accession>A0A9X2F9U3</accession>
<organism evidence="3 4">
    <name type="scientific">Aeoliella straminimaris</name>
    <dbReference type="NCBI Taxonomy" id="2954799"/>
    <lineage>
        <taxon>Bacteria</taxon>
        <taxon>Pseudomonadati</taxon>
        <taxon>Planctomycetota</taxon>
        <taxon>Planctomycetia</taxon>
        <taxon>Pirellulales</taxon>
        <taxon>Lacipirellulaceae</taxon>
        <taxon>Aeoliella</taxon>
    </lineage>
</organism>
<dbReference type="NCBIfam" id="TIGR02532">
    <property type="entry name" value="IV_pilin_GFxxxE"/>
    <property type="match status" value="1"/>
</dbReference>
<feature type="domain" description="DUF1559" evidence="2">
    <location>
        <begin position="39"/>
        <end position="351"/>
    </location>
</feature>
<evidence type="ECO:0000313" key="3">
    <source>
        <dbReference type="EMBL" id="MCO6042394.1"/>
    </source>
</evidence>
<dbReference type="Gene3D" id="3.30.700.10">
    <property type="entry name" value="Glycoprotein, Type 4 Pilin"/>
    <property type="match status" value="1"/>
</dbReference>
<evidence type="ECO:0000313" key="4">
    <source>
        <dbReference type="Proteomes" id="UP001155241"/>
    </source>
</evidence>
<dbReference type="RefSeq" id="WP_252850494.1">
    <property type="nucleotide sequence ID" value="NZ_JAMXLR010000003.1"/>
</dbReference>
<dbReference type="InterPro" id="IPR012902">
    <property type="entry name" value="N_methyl_site"/>
</dbReference>